<reference evidence="1 2" key="1">
    <citation type="submission" date="2019-05" db="EMBL/GenBank/DDBJ databases">
        <title>Another draft genome of Portunus trituberculatus and its Hox gene families provides insights of decapod evolution.</title>
        <authorList>
            <person name="Jeong J.-H."/>
            <person name="Song I."/>
            <person name="Kim S."/>
            <person name="Choi T."/>
            <person name="Kim D."/>
            <person name="Ryu S."/>
            <person name="Kim W."/>
        </authorList>
    </citation>
    <scope>NUCLEOTIDE SEQUENCE [LARGE SCALE GENOMIC DNA]</scope>
    <source>
        <tissue evidence="1">Muscle</tissue>
    </source>
</reference>
<sequence>MKDPFQYNHDRIPPEPNYFSTGFSRSHIEHEKQQKEKIISYPFTSANGKVLARAVSEVSGWCVGLMEALTCALPWSRSRGLKAALSYFGILPVNTV</sequence>
<dbReference type="EMBL" id="VSRR010000594">
    <property type="protein sequence ID" value="MPC17500.1"/>
    <property type="molecule type" value="Genomic_DNA"/>
</dbReference>
<proteinExistence type="predicted"/>
<keyword evidence="2" id="KW-1185">Reference proteome</keyword>
<evidence type="ECO:0000313" key="2">
    <source>
        <dbReference type="Proteomes" id="UP000324222"/>
    </source>
</evidence>
<dbReference type="Proteomes" id="UP000324222">
    <property type="component" value="Unassembled WGS sequence"/>
</dbReference>
<accession>A0A5B7D856</accession>
<comment type="caution">
    <text evidence="1">The sequence shown here is derived from an EMBL/GenBank/DDBJ whole genome shotgun (WGS) entry which is preliminary data.</text>
</comment>
<organism evidence="1 2">
    <name type="scientific">Portunus trituberculatus</name>
    <name type="common">Swimming crab</name>
    <name type="synonym">Neptunus trituberculatus</name>
    <dbReference type="NCBI Taxonomy" id="210409"/>
    <lineage>
        <taxon>Eukaryota</taxon>
        <taxon>Metazoa</taxon>
        <taxon>Ecdysozoa</taxon>
        <taxon>Arthropoda</taxon>
        <taxon>Crustacea</taxon>
        <taxon>Multicrustacea</taxon>
        <taxon>Malacostraca</taxon>
        <taxon>Eumalacostraca</taxon>
        <taxon>Eucarida</taxon>
        <taxon>Decapoda</taxon>
        <taxon>Pleocyemata</taxon>
        <taxon>Brachyura</taxon>
        <taxon>Eubrachyura</taxon>
        <taxon>Portunoidea</taxon>
        <taxon>Portunidae</taxon>
        <taxon>Portuninae</taxon>
        <taxon>Portunus</taxon>
    </lineage>
</organism>
<name>A0A5B7D856_PORTR</name>
<dbReference type="AlphaFoldDB" id="A0A5B7D856"/>
<gene>
    <name evidence="1" type="ORF">E2C01_010359</name>
</gene>
<protein>
    <submittedName>
        <fullName evidence="1">Uncharacterized protein</fullName>
    </submittedName>
</protein>
<evidence type="ECO:0000313" key="1">
    <source>
        <dbReference type="EMBL" id="MPC17500.1"/>
    </source>
</evidence>